<reference evidence="1 2" key="1">
    <citation type="submission" date="2016-10" db="EMBL/GenBank/DDBJ databases">
        <authorList>
            <person name="de Groot N.N."/>
        </authorList>
    </citation>
    <scope>NUCLEOTIDE SEQUENCE [LARGE SCALE GENOMIC DNA]</scope>
    <source>
        <strain evidence="1 2">CGMCC 4.5739</strain>
    </source>
</reference>
<dbReference type="RefSeq" id="WP_093841506.1">
    <property type="nucleotide sequence ID" value="NZ_FOLM01000024.1"/>
</dbReference>
<dbReference type="EMBL" id="FOLM01000024">
    <property type="protein sequence ID" value="SFD70063.1"/>
    <property type="molecule type" value="Genomic_DNA"/>
</dbReference>
<sequence>MLAVAQWEVVLVAEVAAWFEELAEEDWESAEQVEDAIDLLAETGPTLGRPLVDRIKGAGNHHLKELRPGSSGSSEIRILFAFDPVRRAVLLVAGDKAGNWRGWYEANVPLAEKRYREHVAVLEDREYE</sequence>
<name>A0A1I1UMS4_9ACTN</name>
<dbReference type="Proteomes" id="UP000199207">
    <property type="component" value="Unassembled WGS sequence"/>
</dbReference>
<evidence type="ECO:0000313" key="1">
    <source>
        <dbReference type="EMBL" id="SFD70063.1"/>
    </source>
</evidence>
<proteinExistence type="predicted"/>
<organism evidence="1 2">
    <name type="scientific">Streptomyces aidingensis</name>
    <dbReference type="NCBI Taxonomy" id="910347"/>
    <lineage>
        <taxon>Bacteria</taxon>
        <taxon>Bacillati</taxon>
        <taxon>Actinomycetota</taxon>
        <taxon>Actinomycetes</taxon>
        <taxon>Kitasatosporales</taxon>
        <taxon>Streptomycetaceae</taxon>
        <taxon>Streptomyces</taxon>
    </lineage>
</organism>
<protein>
    <recommendedName>
        <fullName evidence="3">Phage derived protein Gp49-like</fullName>
    </recommendedName>
</protein>
<gene>
    <name evidence="1" type="ORF">SAMN05421773_12451</name>
</gene>
<dbReference type="OrthoDB" id="330810at2"/>
<accession>A0A1I1UMS4</accession>
<dbReference type="Pfam" id="PF05973">
    <property type="entry name" value="Gp49"/>
    <property type="match status" value="1"/>
</dbReference>
<dbReference type="AlphaFoldDB" id="A0A1I1UMS4"/>
<dbReference type="InterPro" id="IPR009241">
    <property type="entry name" value="HigB-like"/>
</dbReference>
<keyword evidence="2" id="KW-1185">Reference proteome</keyword>
<evidence type="ECO:0008006" key="3">
    <source>
        <dbReference type="Google" id="ProtNLM"/>
    </source>
</evidence>
<evidence type="ECO:0000313" key="2">
    <source>
        <dbReference type="Proteomes" id="UP000199207"/>
    </source>
</evidence>
<dbReference type="STRING" id="910347.SAMN05421773_12451"/>